<protein>
    <submittedName>
        <fullName evidence="1">Uncharacterized protein</fullName>
    </submittedName>
</protein>
<proteinExistence type="predicted"/>
<evidence type="ECO:0000313" key="1">
    <source>
        <dbReference type="EMBL" id="STZ55584.1"/>
    </source>
</evidence>
<organism evidence="1 2">
    <name type="scientific">Moraxella lacunata</name>
    <dbReference type="NCBI Taxonomy" id="477"/>
    <lineage>
        <taxon>Bacteria</taxon>
        <taxon>Pseudomonadati</taxon>
        <taxon>Pseudomonadota</taxon>
        <taxon>Gammaproteobacteria</taxon>
        <taxon>Moraxellales</taxon>
        <taxon>Moraxellaceae</taxon>
        <taxon>Moraxella</taxon>
    </lineage>
</organism>
<sequence>MKLNLTDLKKPKIETVVSRGISHGGLQLTLEVKHDEAFNSAFGKVAPLLDVKKVGKNDLKRESQSDITNYEMLLFVIGEYCIKSWNITDENDKDVPINGDNFLLVLNAVPNLQDFIANLLHEFGAMINEFGEKAEKIKKKPKATT</sequence>
<evidence type="ECO:0000313" key="2">
    <source>
        <dbReference type="Proteomes" id="UP000254437"/>
    </source>
</evidence>
<dbReference type="Proteomes" id="UP000254437">
    <property type="component" value="Unassembled WGS sequence"/>
</dbReference>
<reference evidence="1 2" key="1">
    <citation type="submission" date="2018-06" db="EMBL/GenBank/DDBJ databases">
        <authorList>
            <consortium name="Pathogen Informatics"/>
            <person name="Doyle S."/>
        </authorList>
    </citation>
    <scope>NUCLEOTIDE SEQUENCE [LARGE SCALE GENOMIC DNA]</scope>
    <source>
        <strain evidence="1 2">NCTC10359</strain>
    </source>
</reference>
<name>A0A378T5A6_MORLA</name>
<gene>
    <name evidence="1" type="ORF">NCTC10359_00178</name>
</gene>
<dbReference type="EMBL" id="UGQU01000001">
    <property type="protein sequence ID" value="STZ55584.1"/>
    <property type="molecule type" value="Genomic_DNA"/>
</dbReference>
<dbReference type="RefSeq" id="WP_115004693.1">
    <property type="nucleotide sequence ID" value="NZ_UGQU01000001.1"/>
</dbReference>
<accession>A0A378T5A6</accession>
<dbReference type="AlphaFoldDB" id="A0A378T5A6"/>